<keyword evidence="3" id="KW-1185">Reference proteome</keyword>
<evidence type="ECO:0000256" key="1">
    <source>
        <dbReference type="SAM" id="MobiDB-lite"/>
    </source>
</evidence>
<name>M1DTJ4_SOLTU</name>
<feature type="region of interest" description="Disordered" evidence="1">
    <location>
        <begin position="166"/>
        <end position="198"/>
    </location>
</feature>
<proteinExistence type="predicted"/>
<evidence type="ECO:0000313" key="2">
    <source>
        <dbReference type="EnsemblPlants" id="PGSC0003DMT400094163"/>
    </source>
</evidence>
<reference evidence="3" key="1">
    <citation type="journal article" date="2011" name="Nature">
        <title>Genome sequence and analysis of the tuber crop potato.</title>
        <authorList>
            <consortium name="The Potato Genome Sequencing Consortium"/>
        </authorList>
    </citation>
    <scope>NUCLEOTIDE SEQUENCE [LARGE SCALE GENOMIC DNA]</scope>
    <source>
        <strain evidence="3">cv. DM1-3 516 R44</strain>
    </source>
</reference>
<evidence type="ECO:0008006" key="4">
    <source>
        <dbReference type="Google" id="ProtNLM"/>
    </source>
</evidence>
<accession>M1DTJ4</accession>
<dbReference type="Proteomes" id="UP000011115">
    <property type="component" value="Unassembled WGS sequence"/>
</dbReference>
<evidence type="ECO:0000313" key="3">
    <source>
        <dbReference type="Proteomes" id="UP000011115"/>
    </source>
</evidence>
<dbReference type="PaxDb" id="4113-PGSC0003DMT400094163"/>
<dbReference type="Gramene" id="PGSC0003DMT400094163">
    <property type="protein sequence ID" value="PGSC0003DMT400094163"/>
    <property type="gene ID" value="PGSC0003DMG400043734"/>
</dbReference>
<dbReference type="AlphaFoldDB" id="M1DTJ4"/>
<dbReference type="InParanoid" id="M1DTJ4"/>
<protein>
    <recommendedName>
        <fullName evidence="4">Integrase core domain containing protein</fullName>
    </recommendedName>
</protein>
<dbReference type="EnsemblPlants" id="PGSC0003DMT400094163">
    <property type="protein sequence ID" value="PGSC0003DMT400094163"/>
    <property type="gene ID" value="PGSC0003DMG400043734"/>
</dbReference>
<sequence>MLTQIEFLQEHTKGICGVFRVVEGSSSGYLRSGENQGWNYYKGEEQRRYYQDWAKQSDYWKREEDHEEDHTHSSEIPKSRGSASSSRVNDLLSRILDKVEGLDDLLKRIKTDFSSLNNKVNSHSDAIKILEGQLSSLSTQLKLKMIMKNDDRELAVVTRSGNVAIGDVTGNEEAQVHQEDKGMEEDEAPIHQSITKGP</sequence>
<feature type="region of interest" description="Disordered" evidence="1">
    <location>
        <begin position="64"/>
        <end position="85"/>
    </location>
</feature>
<dbReference type="HOGENOM" id="CLU_092973_0_0_1"/>
<feature type="compositionally biased region" description="Basic and acidic residues" evidence="1">
    <location>
        <begin position="64"/>
        <end position="78"/>
    </location>
</feature>
<organism evidence="2 3">
    <name type="scientific">Solanum tuberosum</name>
    <name type="common">Potato</name>
    <dbReference type="NCBI Taxonomy" id="4113"/>
    <lineage>
        <taxon>Eukaryota</taxon>
        <taxon>Viridiplantae</taxon>
        <taxon>Streptophyta</taxon>
        <taxon>Embryophyta</taxon>
        <taxon>Tracheophyta</taxon>
        <taxon>Spermatophyta</taxon>
        <taxon>Magnoliopsida</taxon>
        <taxon>eudicotyledons</taxon>
        <taxon>Gunneridae</taxon>
        <taxon>Pentapetalae</taxon>
        <taxon>asterids</taxon>
        <taxon>lamiids</taxon>
        <taxon>Solanales</taxon>
        <taxon>Solanaceae</taxon>
        <taxon>Solanoideae</taxon>
        <taxon>Solaneae</taxon>
        <taxon>Solanum</taxon>
    </lineage>
</organism>
<reference evidence="2" key="2">
    <citation type="submission" date="2015-06" db="UniProtKB">
        <authorList>
            <consortium name="EnsemblPlants"/>
        </authorList>
    </citation>
    <scope>IDENTIFICATION</scope>
    <source>
        <strain evidence="2">DM1-3 516 R44</strain>
    </source>
</reference>